<sequence>MDGPAAQPLPFVQAPSLTLFEDPDSPVSLSWQTDLSLCQLPVTHLFVHGKINLAAHGTRIAPKGLEEVTDVTFDEVLIEKNGIQIPSAPKIKAFRYLSSQRLEGSSSVHQLKTIYDFLALAKAKSLRTLCLSFPNMPDSQAKDELSSPLDLPDRRTARQNDFLASIESEEFITRLPKTLASLSLTGDFSHIVSTVDLAHKSLKGLRQVGVSDPKTYVALKKKYHKRIEIVLHPLDDEPEQTRAWNSMKVCDLNN</sequence>
<proteinExistence type="predicted"/>
<protein>
    <submittedName>
        <fullName evidence="1">Uncharacterized protein</fullName>
    </submittedName>
</protein>
<comment type="caution">
    <text evidence="1">The sequence shown here is derived from an EMBL/GenBank/DDBJ whole genome shotgun (WGS) entry which is preliminary data.</text>
</comment>
<dbReference type="Proteomes" id="UP001243989">
    <property type="component" value="Unassembled WGS sequence"/>
</dbReference>
<organism evidence="1 2">
    <name type="scientific">Colletotrichum phormii</name>
    <dbReference type="NCBI Taxonomy" id="359342"/>
    <lineage>
        <taxon>Eukaryota</taxon>
        <taxon>Fungi</taxon>
        <taxon>Dikarya</taxon>
        <taxon>Ascomycota</taxon>
        <taxon>Pezizomycotina</taxon>
        <taxon>Sordariomycetes</taxon>
        <taxon>Hypocreomycetidae</taxon>
        <taxon>Glomerellales</taxon>
        <taxon>Glomerellaceae</taxon>
        <taxon>Colletotrichum</taxon>
        <taxon>Colletotrichum acutatum species complex</taxon>
    </lineage>
</organism>
<dbReference type="RefSeq" id="XP_060437649.1">
    <property type="nucleotide sequence ID" value="XM_060595776.1"/>
</dbReference>
<gene>
    <name evidence="1" type="ORF">BDP81DRAFT_511715</name>
</gene>
<evidence type="ECO:0000313" key="2">
    <source>
        <dbReference type="Proteomes" id="UP001243989"/>
    </source>
</evidence>
<dbReference type="EMBL" id="JAHMHQ010000046">
    <property type="protein sequence ID" value="KAK1621654.1"/>
    <property type="molecule type" value="Genomic_DNA"/>
</dbReference>
<dbReference type="AlphaFoldDB" id="A0AAI9ZDY2"/>
<evidence type="ECO:0000313" key="1">
    <source>
        <dbReference type="EMBL" id="KAK1621654.1"/>
    </source>
</evidence>
<dbReference type="GeneID" id="85480638"/>
<reference evidence="1" key="1">
    <citation type="submission" date="2021-06" db="EMBL/GenBank/DDBJ databases">
        <title>Comparative genomics, transcriptomics and evolutionary studies reveal genomic signatures of adaptation to plant cell wall in hemibiotrophic fungi.</title>
        <authorList>
            <consortium name="DOE Joint Genome Institute"/>
            <person name="Baroncelli R."/>
            <person name="Diaz J.F."/>
            <person name="Benocci T."/>
            <person name="Peng M."/>
            <person name="Battaglia E."/>
            <person name="Haridas S."/>
            <person name="Andreopoulos W."/>
            <person name="Labutti K."/>
            <person name="Pangilinan J."/>
            <person name="Floch G.L."/>
            <person name="Makela M.R."/>
            <person name="Henrissat B."/>
            <person name="Grigoriev I.V."/>
            <person name="Crouch J.A."/>
            <person name="De Vries R.P."/>
            <person name="Sukno S.A."/>
            <person name="Thon M.R."/>
        </authorList>
    </citation>
    <scope>NUCLEOTIDE SEQUENCE</scope>
    <source>
        <strain evidence="1">CBS 102054</strain>
    </source>
</reference>
<name>A0AAI9ZDY2_9PEZI</name>
<keyword evidence="2" id="KW-1185">Reference proteome</keyword>
<accession>A0AAI9ZDY2</accession>